<accession>A0A1D1V4P2</accession>
<comment type="caution">
    <text evidence="1">The sequence shown here is derived from an EMBL/GenBank/DDBJ whole genome shotgun (WGS) entry which is preliminary data.</text>
</comment>
<name>A0A1D1V4P2_RAMVA</name>
<gene>
    <name evidence="1" type="primary">RvY_07258-1</name>
    <name evidence="1" type="synonym">RvY_07258.1</name>
    <name evidence="1" type="ORF">RvY_07258</name>
</gene>
<organism evidence="1 2">
    <name type="scientific">Ramazzottius varieornatus</name>
    <name type="common">Water bear</name>
    <name type="synonym">Tardigrade</name>
    <dbReference type="NCBI Taxonomy" id="947166"/>
    <lineage>
        <taxon>Eukaryota</taxon>
        <taxon>Metazoa</taxon>
        <taxon>Ecdysozoa</taxon>
        <taxon>Tardigrada</taxon>
        <taxon>Eutardigrada</taxon>
        <taxon>Parachela</taxon>
        <taxon>Hypsibioidea</taxon>
        <taxon>Ramazzottiidae</taxon>
        <taxon>Ramazzottius</taxon>
    </lineage>
</organism>
<protein>
    <submittedName>
        <fullName evidence="1">Uncharacterized protein</fullName>
    </submittedName>
</protein>
<keyword evidence="2" id="KW-1185">Reference proteome</keyword>
<sequence>MITVQPLVKLPGVRLVRNALACHRMQTPDDKLYASSPAQLTREEEANLESLKARIPKFPINESAKDIARMGPCLMNNAHMELKNIARSYEIRELTKQNAKLEELIKDYIKDKAVTDNILQKNNANPLLNITGPTYVVVDR</sequence>
<reference evidence="1 2" key="1">
    <citation type="journal article" date="2016" name="Nat. Commun.">
        <title>Extremotolerant tardigrade genome and improved radiotolerance of human cultured cells by tardigrade-unique protein.</title>
        <authorList>
            <person name="Hashimoto T."/>
            <person name="Horikawa D.D."/>
            <person name="Saito Y."/>
            <person name="Kuwahara H."/>
            <person name="Kozuka-Hata H."/>
            <person name="Shin-I T."/>
            <person name="Minakuchi Y."/>
            <person name="Ohishi K."/>
            <person name="Motoyama A."/>
            <person name="Aizu T."/>
            <person name="Enomoto A."/>
            <person name="Kondo K."/>
            <person name="Tanaka S."/>
            <person name="Hara Y."/>
            <person name="Koshikawa S."/>
            <person name="Sagara H."/>
            <person name="Miura T."/>
            <person name="Yokobori S."/>
            <person name="Miyagawa K."/>
            <person name="Suzuki Y."/>
            <person name="Kubo T."/>
            <person name="Oyama M."/>
            <person name="Kohara Y."/>
            <person name="Fujiyama A."/>
            <person name="Arakawa K."/>
            <person name="Katayama T."/>
            <person name="Toyoda A."/>
            <person name="Kunieda T."/>
        </authorList>
    </citation>
    <scope>NUCLEOTIDE SEQUENCE [LARGE SCALE GENOMIC DNA]</scope>
    <source>
        <strain evidence="1 2">YOKOZUNA-1</strain>
    </source>
</reference>
<proteinExistence type="predicted"/>
<dbReference type="Proteomes" id="UP000186922">
    <property type="component" value="Unassembled WGS sequence"/>
</dbReference>
<dbReference type="EMBL" id="BDGG01000003">
    <property type="protein sequence ID" value="GAU95675.1"/>
    <property type="molecule type" value="Genomic_DNA"/>
</dbReference>
<evidence type="ECO:0000313" key="1">
    <source>
        <dbReference type="EMBL" id="GAU95675.1"/>
    </source>
</evidence>
<evidence type="ECO:0000313" key="2">
    <source>
        <dbReference type="Proteomes" id="UP000186922"/>
    </source>
</evidence>
<dbReference type="AlphaFoldDB" id="A0A1D1V4P2"/>